<keyword evidence="2" id="KW-0032">Aminotransferase</keyword>
<dbReference type="PANTHER" id="PTHR42832">
    <property type="entry name" value="AMINO ACID AMINOTRANSFERASE"/>
    <property type="match status" value="1"/>
</dbReference>
<feature type="region of interest" description="Disordered" evidence="4">
    <location>
        <begin position="861"/>
        <end position="886"/>
    </location>
</feature>
<dbReference type="EMBL" id="MVBM01000011">
    <property type="protein sequence ID" value="OOK64974.1"/>
    <property type="molecule type" value="Genomic_DNA"/>
</dbReference>
<evidence type="ECO:0000256" key="2">
    <source>
        <dbReference type="ARBA" id="ARBA00022576"/>
    </source>
</evidence>
<protein>
    <submittedName>
        <fullName evidence="6">Orn/Lys/Arg decarboxylase, major domain protein</fullName>
    </submittedName>
</protein>
<evidence type="ECO:0000259" key="5">
    <source>
        <dbReference type="Pfam" id="PF01276"/>
    </source>
</evidence>
<keyword evidence="3" id="KW-0808">Transferase</keyword>
<dbReference type="GO" id="GO:0008483">
    <property type="term" value="F:transaminase activity"/>
    <property type="evidence" value="ECO:0007669"/>
    <property type="project" value="UniProtKB-KW"/>
</dbReference>
<proteinExistence type="predicted"/>
<evidence type="ECO:0000313" key="6">
    <source>
        <dbReference type="EMBL" id="OOK64974.1"/>
    </source>
</evidence>
<feature type="region of interest" description="Disordered" evidence="4">
    <location>
        <begin position="810"/>
        <end position="838"/>
    </location>
</feature>
<dbReference type="InterPro" id="IPR015424">
    <property type="entry name" value="PyrdxlP-dep_Trfase"/>
</dbReference>
<dbReference type="AlphaFoldDB" id="A0A1V3WDB4"/>
<dbReference type="Pfam" id="PF01276">
    <property type="entry name" value="OKR_DC_1"/>
    <property type="match status" value="2"/>
</dbReference>
<name>A0A1V3WDB4_MYCKA</name>
<sequence>MYRDSSRPRRLRVSALAAVANPSYARIDTWNLLDDACRHLAEVDLAGLDITHDMAKVKRLMDRIGAYERYWLYPGAESLATFRAHLESKSTVRLTEEVSLAVRLLSEYGDRTALFDISAPLADQELVAQAKQQQFYTVLLADDAPPTAPESLVECLRALRNPADDVQFEILVAPSVEDAITAVALNGEIQAAIIRHDLPLRSRDRLPLMNTLLGPNDADGAMVIPDRPHDWIECGEWIRELRPHIDLYLLTDESIAAGDGDEPDVYDRTFYRLNDVTDLHSTVLAGLRNRFATPFFDALRAYAAAPVGQFHALPVARGASIFNSKSLQDMGEFYGRNIFMAETSTTSGGLDSLLDPHGNIKKAMDKAAVTWNANHTYFVTNGTSTANKIVVQSLTRPGDIVLIDRNCHKSHHYGLVLAGAYPLYLDAYPLPQFAIYGAVSLRTIKKALLDLEAAGKLHKLRMLLLTNCTFDGVVYNPRRVMEEVLAIKPDICFLWDEAWYAFATAVPWARQRTAMVAAEHLEEMLASDEYAKEYRQWSASMQGVDRSEWLDRRLLPDPARARVRVYATHSTHKSLSALRQASMIHVHDQDFNALARDAFGEAFLTHTSTSPNQQLLASLDLARRQVDIEGFQLVRQVYDMALVFRHRVRKDRLISKWFRILDESDLVPEEYRASSVSSYRQVRQGALAEWNEAWRSDQFVLDATRVTLFIGATGMNGYDFREKILMERFGIQINKTSINSVLLIFTIGVTWSSVHYLLDVLRRIATDFDRTQRAASAADWRCTSAASRRSPRICRTYPISVSSTWPSAQTTTVSTATPGRPSTPAMKSPTASTCRSAWPGGGLPRDGRWCRRRSWCPTRRLPGAGARPGGFQGDRLLPGPARRQRNPRLQPRTRVVGVHRRCPEADGGRAQRDCLGRSRAAVVRGAAGRLGSERRRCRGGYRRGRVRRDVMHCASPWILKTMS</sequence>
<evidence type="ECO:0000256" key="1">
    <source>
        <dbReference type="ARBA" id="ARBA00001933"/>
    </source>
</evidence>
<dbReference type="Gene3D" id="3.40.640.10">
    <property type="entry name" value="Type I PLP-dependent aspartate aminotransferase-like (Major domain)"/>
    <property type="match status" value="1"/>
</dbReference>
<evidence type="ECO:0000256" key="3">
    <source>
        <dbReference type="ARBA" id="ARBA00022679"/>
    </source>
</evidence>
<comment type="cofactor">
    <cofactor evidence="1">
        <name>pyridoxal 5'-phosphate</name>
        <dbReference type="ChEBI" id="CHEBI:597326"/>
    </cofactor>
</comment>
<dbReference type="InterPro" id="IPR015421">
    <property type="entry name" value="PyrdxlP-dep_Trfase_major"/>
</dbReference>
<evidence type="ECO:0000256" key="4">
    <source>
        <dbReference type="SAM" id="MobiDB-lite"/>
    </source>
</evidence>
<comment type="caution">
    <text evidence="6">The sequence shown here is derived from an EMBL/GenBank/DDBJ whole genome shotgun (WGS) entry which is preliminary data.</text>
</comment>
<dbReference type="InterPro" id="IPR050881">
    <property type="entry name" value="LL-DAP_aminotransferase"/>
</dbReference>
<dbReference type="InterPro" id="IPR000310">
    <property type="entry name" value="Orn/Lys/Arg_deCO2ase_major_dom"/>
</dbReference>
<feature type="domain" description="Orn/Lys/Arg decarboxylases family 1 pyridoxal-P attachment site" evidence="5">
    <location>
        <begin position="293"/>
        <end position="520"/>
    </location>
</feature>
<dbReference type="SUPFAM" id="SSF53383">
    <property type="entry name" value="PLP-dependent transferases"/>
    <property type="match status" value="1"/>
</dbReference>
<dbReference type="PANTHER" id="PTHR42832:SF4">
    <property type="entry name" value="BLR3474 PROTEIN"/>
    <property type="match status" value="1"/>
</dbReference>
<feature type="domain" description="Orn/Lys/Arg decarboxylases family 1 pyridoxal-P attachment site" evidence="5">
    <location>
        <begin position="564"/>
        <end position="750"/>
    </location>
</feature>
<accession>A0A1V3WDB4</accession>
<dbReference type="Proteomes" id="UP000189229">
    <property type="component" value="Unassembled WGS sequence"/>
</dbReference>
<evidence type="ECO:0000313" key="7">
    <source>
        <dbReference type="Proteomes" id="UP000189229"/>
    </source>
</evidence>
<gene>
    <name evidence="6" type="ORF">BZL30_8875</name>
</gene>
<organism evidence="6 7">
    <name type="scientific">Mycobacterium kansasii</name>
    <dbReference type="NCBI Taxonomy" id="1768"/>
    <lineage>
        <taxon>Bacteria</taxon>
        <taxon>Bacillati</taxon>
        <taxon>Actinomycetota</taxon>
        <taxon>Actinomycetes</taxon>
        <taxon>Mycobacteriales</taxon>
        <taxon>Mycobacteriaceae</taxon>
        <taxon>Mycobacterium</taxon>
    </lineage>
</organism>
<reference evidence="6 7" key="1">
    <citation type="submission" date="2017-02" db="EMBL/GenBank/DDBJ databases">
        <title>Complete genome sequences of Mycobacterium kansasii strains isolated from rhesus macaques.</title>
        <authorList>
            <person name="Panda A."/>
            <person name="Nagaraj S."/>
            <person name="Zhao X."/>
            <person name="Tettelin H."/>
            <person name="Detolla L.J."/>
        </authorList>
    </citation>
    <scope>NUCLEOTIDE SEQUENCE [LARGE SCALE GENOMIC DNA]</scope>
    <source>
        <strain evidence="6 7">11-3813</strain>
    </source>
</reference>